<proteinExistence type="predicted"/>
<dbReference type="PROSITE" id="PS51257">
    <property type="entry name" value="PROKAR_LIPOPROTEIN"/>
    <property type="match status" value="1"/>
</dbReference>
<dbReference type="RefSeq" id="WP_102648620.1">
    <property type="nucleotide sequence ID" value="NZ_PNYA01000033.1"/>
</dbReference>
<gene>
    <name evidence="2" type="ORF">C0Z18_27585</name>
</gene>
<keyword evidence="1" id="KW-0472">Membrane</keyword>
<reference evidence="2 3" key="1">
    <citation type="submission" date="2018-01" db="EMBL/GenBank/DDBJ databases">
        <title>Whole genome analyses suggest that Burkholderia sensu lato contains two further novel genera in the rhizoxinica-symbiotica group Mycetohabitans gen. nov., and Trinickia gen. nov.: implications for the evolution of diazotrophy and nodulation in the Burkholderiaceae.</title>
        <authorList>
            <person name="Estrada-de los Santos P."/>
            <person name="Palmer M."/>
            <person name="Chavez-Ramirez B."/>
            <person name="Beukes C."/>
            <person name="Steenkamp E.T."/>
            <person name="Hirsch A.M."/>
            <person name="Manyaka P."/>
            <person name="Maluk M."/>
            <person name="Lafos M."/>
            <person name="Crook M."/>
            <person name="Gross E."/>
            <person name="Simon M.F."/>
            <person name="Bueno dos Reis Junior F."/>
            <person name="Poole P.S."/>
            <person name="Venter S.N."/>
            <person name="James E.K."/>
        </authorList>
    </citation>
    <scope>NUCLEOTIDE SEQUENCE [LARGE SCALE GENOMIC DNA]</scope>
    <source>
        <strain evidence="2 3">GIMN1.004</strain>
    </source>
</reference>
<evidence type="ECO:0000313" key="2">
    <source>
        <dbReference type="EMBL" id="PMS15255.1"/>
    </source>
</evidence>
<keyword evidence="3" id="KW-1185">Reference proteome</keyword>
<sequence>MKRWVSIVALVVLVACYIAAGTPAVGLLFKPAVLSDALALKPISYHWTNRLDRTIPEAELMASRFYVLILAAVSAAAGIFAFRANATGRRFAFILSWSIVLLAILVYAQMRAFYTVG</sequence>
<feature type="transmembrane region" description="Helical" evidence="1">
    <location>
        <begin position="91"/>
        <end position="110"/>
    </location>
</feature>
<dbReference type="Proteomes" id="UP000235616">
    <property type="component" value="Unassembled WGS sequence"/>
</dbReference>
<evidence type="ECO:0000313" key="3">
    <source>
        <dbReference type="Proteomes" id="UP000235616"/>
    </source>
</evidence>
<comment type="caution">
    <text evidence="2">The sequence shown here is derived from an EMBL/GenBank/DDBJ whole genome shotgun (WGS) entry which is preliminary data.</text>
</comment>
<organism evidence="2 3">
    <name type="scientific">Trinickia dabaoshanensis</name>
    <dbReference type="NCBI Taxonomy" id="564714"/>
    <lineage>
        <taxon>Bacteria</taxon>
        <taxon>Pseudomonadati</taxon>
        <taxon>Pseudomonadota</taxon>
        <taxon>Betaproteobacteria</taxon>
        <taxon>Burkholderiales</taxon>
        <taxon>Burkholderiaceae</taxon>
        <taxon>Trinickia</taxon>
    </lineage>
</organism>
<protein>
    <submittedName>
        <fullName evidence="2">Uncharacterized protein</fullName>
    </submittedName>
</protein>
<feature type="transmembrane region" description="Helical" evidence="1">
    <location>
        <begin position="65"/>
        <end position="84"/>
    </location>
</feature>
<keyword evidence="1" id="KW-0812">Transmembrane</keyword>
<dbReference type="EMBL" id="PNYA01000033">
    <property type="protein sequence ID" value="PMS15255.1"/>
    <property type="molecule type" value="Genomic_DNA"/>
</dbReference>
<name>A0A2N7VDN8_9BURK</name>
<evidence type="ECO:0000256" key="1">
    <source>
        <dbReference type="SAM" id="Phobius"/>
    </source>
</evidence>
<accession>A0A2N7VDN8</accession>
<keyword evidence="1" id="KW-1133">Transmembrane helix</keyword>
<dbReference type="AlphaFoldDB" id="A0A2N7VDN8"/>
<dbReference type="OrthoDB" id="9008806at2"/>